<feature type="compositionally biased region" description="Basic and acidic residues" evidence="3">
    <location>
        <begin position="727"/>
        <end position="736"/>
    </location>
</feature>
<feature type="compositionally biased region" description="Polar residues" evidence="3">
    <location>
        <begin position="436"/>
        <end position="452"/>
    </location>
</feature>
<dbReference type="Gene3D" id="2.30.30.190">
    <property type="entry name" value="CAP Gly-rich-like domain"/>
    <property type="match status" value="1"/>
</dbReference>
<dbReference type="PANTHER" id="PTHR24200:SF11">
    <property type="entry name" value="TOUCAN, ISOFORM A"/>
    <property type="match status" value="1"/>
</dbReference>
<feature type="compositionally biased region" description="Basic and acidic residues" evidence="3">
    <location>
        <begin position="1496"/>
        <end position="1506"/>
    </location>
</feature>
<organism evidence="5 6">
    <name type="scientific">Biomphalaria glabrata</name>
    <name type="common">Bloodfluke planorb</name>
    <name type="synonym">Freshwater snail</name>
    <dbReference type="NCBI Taxonomy" id="6526"/>
    <lineage>
        <taxon>Eukaryota</taxon>
        <taxon>Metazoa</taxon>
        <taxon>Spiralia</taxon>
        <taxon>Lophotrochozoa</taxon>
        <taxon>Mollusca</taxon>
        <taxon>Gastropoda</taxon>
        <taxon>Heterobranchia</taxon>
        <taxon>Euthyneura</taxon>
        <taxon>Panpulmonata</taxon>
        <taxon>Hygrophila</taxon>
        <taxon>Lymnaeoidea</taxon>
        <taxon>Planorbidae</taxon>
        <taxon>Biomphalaria</taxon>
    </lineage>
</organism>
<feature type="region of interest" description="Disordered" evidence="3">
    <location>
        <begin position="1481"/>
        <end position="1538"/>
    </location>
</feature>
<feature type="compositionally biased region" description="Polar residues" evidence="3">
    <location>
        <begin position="1481"/>
        <end position="1491"/>
    </location>
</feature>
<keyword evidence="1 2" id="KW-0175">Coiled coil</keyword>
<evidence type="ECO:0000313" key="5">
    <source>
        <dbReference type="Proteomes" id="UP001165740"/>
    </source>
</evidence>
<evidence type="ECO:0000313" key="6">
    <source>
        <dbReference type="RefSeq" id="XP_055893324.1"/>
    </source>
</evidence>
<dbReference type="Pfam" id="PF01302">
    <property type="entry name" value="CAP_GLY"/>
    <property type="match status" value="1"/>
</dbReference>
<name>A0A9W3B1H4_BIOGL</name>
<feature type="region of interest" description="Disordered" evidence="3">
    <location>
        <begin position="723"/>
        <end position="812"/>
    </location>
</feature>
<gene>
    <name evidence="6" type="primary">LOC106054707</name>
</gene>
<dbReference type="SUPFAM" id="SSF74924">
    <property type="entry name" value="Cap-Gly domain"/>
    <property type="match status" value="1"/>
</dbReference>
<dbReference type="InterPro" id="IPR036859">
    <property type="entry name" value="CAP-Gly_dom_sf"/>
</dbReference>
<feature type="compositionally biased region" description="Basic residues" evidence="3">
    <location>
        <begin position="687"/>
        <end position="697"/>
    </location>
</feature>
<feature type="compositionally biased region" description="Polar residues" evidence="3">
    <location>
        <begin position="830"/>
        <end position="845"/>
    </location>
</feature>
<reference evidence="6" key="1">
    <citation type="submission" date="2025-08" db="UniProtKB">
        <authorList>
            <consortium name="RefSeq"/>
        </authorList>
    </citation>
    <scope>IDENTIFICATION</scope>
</reference>
<feature type="compositionally biased region" description="Low complexity" evidence="3">
    <location>
        <begin position="1091"/>
        <end position="1105"/>
    </location>
</feature>
<feature type="compositionally biased region" description="Basic and acidic residues" evidence="3">
    <location>
        <begin position="847"/>
        <end position="857"/>
    </location>
</feature>
<feature type="compositionally biased region" description="Polar residues" evidence="3">
    <location>
        <begin position="1067"/>
        <end position="1082"/>
    </location>
</feature>
<feature type="region of interest" description="Disordered" evidence="3">
    <location>
        <begin position="1546"/>
        <end position="1565"/>
    </location>
</feature>
<dbReference type="PROSITE" id="PS50245">
    <property type="entry name" value="CAP_GLY_2"/>
    <property type="match status" value="1"/>
</dbReference>
<sequence length="1762" mass="195272">MPEKASQGEGKKRRSFLPSFRKVPTASVQQSPQIEAPLQPPFGGYSSHVYSSPSSHAPAVSLLTSSPVIQLPPQAPPSSVSTSAYSSSVKENTVSRKEKEVESPAFGVGLRVGARIKIGGVKPGILRYLGTTHLAPGIFCGIELFDPDGNHDGEVNGHRYFNCRPNHGIFAPKEKVCLDTSSSLSRLASSSEGSYSSTESLNERTNKAFKCFEEGELEAIDCTKPSPTTSPQDSDITFHSDQSKYFRSSHFSTKNKALYGLADQNILSDVLDYTEIPQKKSKSSLPVAKSGIPSVFSSHSKLPTFARTSYNKYEEPASVFKRTSGVPGQHQNALTTSANYQASVYSDQENERCKTASARSSEDSEDDGLQRETLSRGIKKQLRADSRQYLNFTFDPEEEMSQIVQPEDSEEGENVPSDSWYREHRESFDKYENSAPEVTSQEYSAPNSQTDPGSAHFHYQDAMMLDQKTSITYEATQSNGFTQGISESNSSQGSSVPDSDIVAVDMLTEANDSRGYQHYDEDGVSTGYVPDTDSELGTLTTNSPNVDWLDKRCAAHSTSSAPADDIFDEGLNSMDFSLDEDLTTVCEPKAMSTDHLKSTDDEDYNSDLTTNTEDDRTEADQVYGLSRDNSICQEDSSARLVPPGETGDQSHSVHDSNEMNDTDDNRMNVDSADNKEVDDKKDDQQPKVKHKKITITKKRSENVDHKLPNINVTSKLADYIKAPLPAKPKEEKEAKKARNKAVNKKSNAQEGEHKAAKEDISTSRHSSPEREPVIIAKPKPIIKRAPPKSKWGNIMSQIEASKDTVKPKPKSEIKSSLAAYLSAPVPQLPADQTSGTKTEQPQNTNVKKKEFVKRIKDLPPPPPKLDLSKVKSKLNVPTAASAVKAMPKRDRSPGVKVRNTSPGGHVSRKDQLNKRLSEAYIVLERQGMSTNASSVRSSHTDISTNMEVDISAEGEVSKACSNTSADVTRNEHRQSVSSVKSVMSEALHNKMNEMKTLQDGGPRPSVRKNTPVKFPSRAVQVSDTSAVSPHRSSPSPVILKPIKPKSKTSNKPNEAKSGSASAGLAMTSVNASKGRDSSANQSKKPRVIGPAKSSTISSATSNNANKSQKEIIRLESLCESRTKELIQTKILLKDAATGFDAMTILVNYCCNELNAFECPFLAQRLEKIKGKLAEYLNQINELNNEKERLNQCLATALQEKEESSRQVQETLTLANQEREDHMRITHEMDDTHNASLTAQRDELTKKHEEALQKYIQYYDKQLDLMKHAHERQVSEMKNENKLEINGLKIAHLEEIQGLRNKHDSQMEDLHQQHRNKLEDITLRFESIKLTLSDKVESLRGECEELRHRARNSEEALQRDADVKVQMALAPYMSLPKEIESLKTVVEMRNEEIQKLRNKNTDQEKILEELPIAKEKIISLQQKVENLEAIINIKSDHEKQLHEHCQILMRKYDRASRANKRLSMDYEQVMWRMSQSSEFGSCESLTHRQLSKSPPPRSDHGSPEGRHRNISPNIAGDVVMRKKRNSHSVGDGDRKLRSRSATFVVEKDDNSDIHSPSSSPQPKLKRWRKKIVGDDKLLSVEGRAERMCRSAGSEIFSDFSQKQNKPESDDSNILADGTDNMMSSVEMADSYSRSISGVSDSGVYDSMSRSDMLNSSVISTDSEWVVSANSSLILDNSAEDDNALQSGDYSSLNEMYLAQTPGARSFIKASNTVVFCPASKEATGEDCLESGPLDNVFDDILSMDSSICSLDNLDINGSDKPTS</sequence>
<feature type="compositionally biased region" description="Polar residues" evidence="3">
    <location>
        <begin position="1049"/>
        <end position="1060"/>
    </location>
</feature>
<feature type="compositionally biased region" description="Basic and acidic residues" evidence="3">
    <location>
        <begin position="420"/>
        <end position="432"/>
    </location>
</feature>
<feature type="coiled-coil region" evidence="2">
    <location>
        <begin position="1165"/>
        <end position="1253"/>
    </location>
</feature>
<dbReference type="InterPro" id="IPR051293">
    <property type="entry name" value="MTUS1/CCDC69"/>
</dbReference>
<dbReference type="GO" id="GO:0005737">
    <property type="term" value="C:cytoplasm"/>
    <property type="evidence" value="ECO:0007669"/>
    <property type="project" value="TreeGrafter"/>
</dbReference>
<feature type="compositionally biased region" description="Basic and acidic residues" evidence="3">
    <location>
        <begin position="698"/>
        <end position="707"/>
    </location>
</feature>
<dbReference type="RefSeq" id="XP_055893324.1">
    <property type="nucleotide sequence ID" value="XM_056037349.1"/>
</dbReference>
<feature type="domain" description="CAP-Gly" evidence="4">
    <location>
        <begin position="130"/>
        <end position="172"/>
    </location>
</feature>
<dbReference type="InterPro" id="IPR000938">
    <property type="entry name" value="CAP-Gly_domain"/>
</dbReference>
<keyword evidence="5" id="KW-1185">Reference proteome</keyword>
<proteinExistence type="predicted"/>
<feature type="region of interest" description="Disordered" evidence="3">
    <location>
        <begin position="824"/>
        <end position="912"/>
    </location>
</feature>
<dbReference type="Proteomes" id="UP001165740">
    <property type="component" value="Chromosome 8"/>
</dbReference>
<evidence type="ECO:0000256" key="3">
    <source>
        <dbReference type="SAM" id="MobiDB-lite"/>
    </source>
</evidence>
<dbReference type="PANTHER" id="PTHR24200">
    <property type="entry name" value="TOUCAN, ISOFORM A"/>
    <property type="match status" value="1"/>
</dbReference>
<feature type="region of interest" description="Disordered" evidence="3">
    <location>
        <begin position="593"/>
        <end position="709"/>
    </location>
</feature>
<dbReference type="GO" id="GO:0008017">
    <property type="term" value="F:microtubule binding"/>
    <property type="evidence" value="ECO:0007669"/>
    <property type="project" value="TreeGrafter"/>
</dbReference>
<feature type="compositionally biased region" description="Basic and acidic residues" evidence="3">
    <location>
        <begin position="651"/>
        <end position="686"/>
    </location>
</feature>
<dbReference type="GO" id="GO:0005634">
    <property type="term" value="C:nucleus"/>
    <property type="evidence" value="ECO:0007669"/>
    <property type="project" value="TreeGrafter"/>
</dbReference>
<evidence type="ECO:0000256" key="1">
    <source>
        <dbReference type="ARBA" id="ARBA00023054"/>
    </source>
</evidence>
<accession>A0A9W3B1H4</accession>
<evidence type="ECO:0000256" key="2">
    <source>
        <dbReference type="SAM" id="Coils"/>
    </source>
</evidence>
<protein>
    <submittedName>
        <fullName evidence="6">Uncharacterized protein LOC106054707 isoform X4</fullName>
    </submittedName>
</protein>
<feature type="region of interest" description="Disordered" evidence="3">
    <location>
        <begin position="995"/>
        <end position="1105"/>
    </location>
</feature>
<feature type="compositionally biased region" description="Basic and acidic residues" evidence="3">
    <location>
        <begin position="750"/>
        <end position="772"/>
    </location>
</feature>
<evidence type="ECO:0000259" key="4">
    <source>
        <dbReference type="PROSITE" id="PS50245"/>
    </source>
</evidence>
<feature type="region of interest" description="Disordered" evidence="3">
    <location>
        <begin position="342"/>
        <end position="380"/>
    </location>
</feature>
<feature type="compositionally biased region" description="Basic and acidic residues" evidence="3">
    <location>
        <begin position="800"/>
        <end position="812"/>
    </location>
</feature>
<dbReference type="SMART" id="SM01052">
    <property type="entry name" value="CAP_GLY"/>
    <property type="match status" value="1"/>
</dbReference>
<feature type="coiled-coil region" evidence="2">
    <location>
        <begin position="1292"/>
        <end position="1429"/>
    </location>
</feature>
<feature type="region of interest" description="Disordered" evidence="3">
    <location>
        <begin position="1"/>
        <end position="40"/>
    </location>
</feature>
<feature type="region of interest" description="Disordered" evidence="3">
    <location>
        <begin position="395"/>
        <end position="452"/>
    </location>
</feature>
<dbReference type="GeneID" id="106054707"/>
<feature type="compositionally biased region" description="Polar residues" evidence="3">
    <location>
        <begin position="1019"/>
        <end position="1035"/>
    </location>
</feature>